<keyword evidence="2" id="KW-1185">Reference proteome</keyword>
<dbReference type="OrthoDB" id="3627188at2"/>
<gene>
    <name evidence="1" type="ORF">SAMN05421810_102270</name>
</gene>
<organism evidence="1 2">
    <name type="scientific">Amycolatopsis arida</name>
    <dbReference type="NCBI Taxonomy" id="587909"/>
    <lineage>
        <taxon>Bacteria</taxon>
        <taxon>Bacillati</taxon>
        <taxon>Actinomycetota</taxon>
        <taxon>Actinomycetes</taxon>
        <taxon>Pseudonocardiales</taxon>
        <taxon>Pseudonocardiaceae</taxon>
        <taxon>Amycolatopsis</taxon>
    </lineage>
</organism>
<evidence type="ECO:0000313" key="2">
    <source>
        <dbReference type="Proteomes" id="UP000198727"/>
    </source>
</evidence>
<evidence type="ECO:0000313" key="1">
    <source>
        <dbReference type="EMBL" id="SFP32720.1"/>
    </source>
</evidence>
<dbReference type="EMBL" id="FOWW01000002">
    <property type="protein sequence ID" value="SFP32720.1"/>
    <property type="molecule type" value="Genomic_DNA"/>
</dbReference>
<dbReference type="STRING" id="587909.SAMN05421810_102270"/>
<dbReference type="RefSeq" id="WP_092529019.1">
    <property type="nucleotide sequence ID" value="NZ_FOWW01000002.1"/>
</dbReference>
<dbReference type="AlphaFoldDB" id="A0A1I5PFW7"/>
<reference evidence="2" key="1">
    <citation type="submission" date="2016-10" db="EMBL/GenBank/DDBJ databases">
        <authorList>
            <person name="Varghese N."/>
            <person name="Submissions S."/>
        </authorList>
    </citation>
    <scope>NUCLEOTIDE SEQUENCE [LARGE SCALE GENOMIC DNA]</scope>
    <source>
        <strain evidence="2">CGMCC 4.5579</strain>
    </source>
</reference>
<proteinExistence type="predicted"/>
<sequence length="86" mass="9438">MSTTAPGSLFLAEDPRALVAWGTTDYYIGRAHLVPRGRAAGLCSMPVDEHWRHRPPGHRPCPECAITWVNELFPLPSSAARLDQSA</sequence>
<name>A0A1I5PFW7_9PSEU</name>
<accession>A0A1I5PFW7</accession>
<protein>
    <submittedName>
        <fullName evidence="1">Uncharacterized protein</fullName>
    </submittedName>
</protein>
<dbReference type="Proteomes" id="UP000198727">
    <property type="component" value="Unassembled WGS sequence"/>
</dbReference>